<protein>
    <submittedName>
        <fullName evidence="1">Uncharacterized protein</fullName>
    </submittedName>
</protein>
<dbReference type="InterPro" id="IPR002187">
    <property type="entry name" value="N-reg_PII"/>
</dbReference>
<dbReference type="InterPro" id="IPR015867">
    <property type="entry name" value="N-reg_PII/ATP_PRibTrfase_C"/>
</dbReference>
<dbReference type="EMBL" id="DSQF01000025">
    <property type="protein sequence ID" value="HGZ44214.1"/>
    <property type="molecule type" value="Genomic_DNA"/>
</dbReference>
<organism evidence="1">
    <name type="scientific">Eiseniibacteriota bacterium</name>
    <dbReference type="NCBI Taxonomy" id="2212470"/>
    <lineage>
        <taxon>Bacteria</taxon>
        <taxon>Candidatus Eiseniibacteriota</taxon>
    </lineage>
</organism>
<evidence type="ECO:0000313" key="1">
    <source>
        <dbReference type="EMBL" id="HGZ44214.1"/>
    </source>
</evidence>
<dbReference type="AlphaFoldDB" id="A0A832I3N9"/>
<dbReference type="Gene3D" id="3.30.70.120">
    <property type="match status" value="1"/>
</dbReference>
<dbReference type="Pfam" id="PF00543">
    <property type="entry name" value="P-II"/>
    <property type="match status" value="1"/>
</dbReference>
<sequence length="95" mass="10273">MKMLMMVADAARLRDIQADLRGLGAPGCTVQPVLEGHGRTGVHAGDRVHPGALVSLLVVAEDAQAAMLFDEMVRRRDAAGDRITRLFLLPVERQA</sequence>
<reference evidence="1" key="1">
    <citation type="journal article" date="2020" name="mSystems">
        <title>Genome- and Community-Level Interaction Insights into Carbon Utilization and Element Cycling Functions of Hydrothermarchaeota in Hydrothermal Sediment.</title>
        <authorList>
            <person name="Zhou Z."/>
            <person name="Liu Y."/>
            <person name="Xu W."/>
            <person name="Pan J."/>
            <person name="Luo Z.H."/>
            <person name="Li M."/>
        </authorList>
    </citation>
    <scope>NUCLEOTIDE SEQUENCE [LARGE SCALE GENOMIC DNA]</scope>
    <source>
        <strain evidence="1">SpSt-381</strain>
    </source>
</reference>
<name>A0A832I3N9_UNCEI</name>
<dbReference type="InterPro" id="IPR011322">
    <property type="entry name" value="N-reg_PII-like_a/b"/>
</dbReference>
<gene>
    <name evidence="1" type="ORF">ENR23_12515</name>
</gene>
<proteinExistence type="predicted"/>
<dbReference type="SUPFAM" id="SSF54913">
    <property type="entry name" value="GlnB-like"/>
    <property type="match status" value="1"/>
</dbReference>
<accession>A0A832I3N9</accession>
<dbReference type="GO" id="GO:0006808">
    <property type="term" value="P:regulation of nitrogen utilization"/>
    <property type="evidence" value="ECO:0007669"/>
    <property type="project" value="InterPro"/>
</dbReference>
<dbReference type="GO" id="GO:0030234">
    <property type="term" value="F:enzyme regulator activity"/>
    <property type="evidence" value="ECO:0007669"/>
    <property type="project" value="InterPro"/>
</dbReference>
<comment type="caution">
    <text evidence="1">The sequence shown here is derived from an EMBL/GenBank/DDBJ whole genome shotgun (WGS) entry which is preliminary data.</text>
</comment>